<gene>
    <name evidence="2" type="ORF">SAMN04487936_107208</name>
</gene>
<dbReference type="RefSeq" id="WP_075037120.1">
    <property type="nucleotide sequence ID" value="NZ_FOSB01000007.1"/>
</dbReference>
<evidence type="ECO:0000313" key="2">
    <source>
        <dbReference type="EMBL" id="SFK12363.1"/>
    </source>
</evidence>
<feature type="region of interest" description="Disordered" evidence="1">
    <location>
        <begin position="1"/>
        <end position="26"/>
    </location>
</feature>
<evidence type="ECO:0000256" key="1">
    <source>
        <dbReference type="SAM" id="MobiDB-lite"/>
    </source>
</evidence>
<evidence type="ECO:0000313" key="3">
    <source>
        <dbReference type="Proteomes" id="UP000183557"/>
    </source>
</evidence>
<accession>A0A1I3WYA9</accession>
<protein>
    <submittedName>
        <fullName evidence="2">Uncharacterized protein</fullName>
    </submittedName>
</protein>
<organism evidence="2 3">
    <name type="scientific">Halobacillus dabanensis</name>
    <dbReference type="NCBI Taxonomy" id="240302"/>
    <lineage>
        <taxon>Bacteria</taxon>
        <taxon>Bacillati</taxon>
        <taxon>Bacillota</taxon>
        <taxon>Bacilli</taxon>
        <taxon>Bacillales</taxon>
        <taxon>Bacillaceae</taxon>
        <taxon>Halobacillus</taxon>
    </lineage>
</organism>
<name>A0A1I3WYA9_HALDA</name>
<keyword evidence="3" id="KW-1185">Reference proteome</keyword>
<dbReference type="AlphaFoldDB" id="A0A1I3WYA9"/>
<dbReference type="Proteomes" id="UP000183557">
    <property type="component" value="Unassembled WGS sequence"/>
</dbReference>
<proteinExistence type="predicted"/>
<reference evidence="3" key="1">
    <citation type="submission" date="2016-10" db="EMBL/GenBank/DDBJ databases">
        <authorList>
            <person name="Varghese N."/>
            <person name="Submissions S."/>
        </authorList>
    </citation>
    <scope>NUCLEOTIDE SEQUENCE [LARGE SCALE GENOMIC DNA]</scope>
    <source>
        <strain evidence="3">CGMCC 1.3704</strain>
    </source>
</reference>
<feature type="compositionally biased region" description="Basic and acidic residues" evidence="1">
    <location>
        <begin position="1"/>
        <end position="24"/>
    </location>
</feature>
<dbReference type="EMBL" id="FOSB01000007">
    <property type="protein sequence ID" value="SFK12363.1"/>
    <property type="molecule type" value="Genomic_DNA"/>
</dbReference>
<dbReference type="OrthoDB" id="9948984at2"/>
<sequence>MSDKHELRNVRIEPKPERKKHEPIEPWQKSSDIIVYNVFEQTAEALKANGLTEAYERMGRNDGSKTLL</sequence>